<name>A0AAN9EKU8_CROPI</name>
<dbReference type="InterPro" id="IPR025287">
    <property type="entry name" value="WAK_GUB"/>
</dbReference>
<dbReference type="GO" id="GO:0030247">
    <property type="term" value="F:polysaccharide binding"/>
    <property type="evidence" value="ECO:0007669"/>
    <property type="project" value="InterPro"/>
</dbReference>
<dbReference type="GO" id="GO:0016020">
    <property type="term" value="C:membrane"/>
    <property type="evidence" value="ECO:0007669"/>
    <property type="project" value="UniProtKB-SubCell"/>
</dbReference>
<dbReference type="Pfam" id="PF13947">
    <property type="entry name" value="GUB_WAK_bind"/>
    <property type="match status" value="1"/>
</dbReference>
<dbReference type="Proteomes" id="UP001372338">
    <property type="component" value="Unassembled WGS sequence"/>
</dbReference>
<evidence type="ECO:0000313" key="6">
    <source>
        <dbReference type="Proteomes" id="UP001372338"/>
    </source>
</evidence>
<protein>
    <recommendedName>
        <fullName evidence="4">Wall-associated receptor kinase galacturonan-binding domain-containing protein</fullName>
    </recommendedName>
</protein>
<evidence type="ECO:0000259" key="4">
    <source>
        <dbReference type="Pfam" id="PF13947"/>
    </source>
</evidence>
<dbReference type="EMBL" id="JAYWIO010000005">
    <property type="protein sequence ID" value="KAK7258964.1"/>
    <property type="molecule type" value="Genomic_DNA"/>
</dbReference>
<keyword evidence="2 3" id="KW-0732">Signal</keyword>
<comment type="subcellular location">
    <subcellularLocation>
        <location evidence="1">Membrane</location>
        <topology evidence="1">Single-pass membrane protein</topology>
    </subcellularLocation>
</comment>
<evidence type="ECO:0000256" key="2">
    <source>
        <dbReference type="ARBA" id="ARBA00022729"/>
    </source>
</evidence>
<evidence type="ECO:0000256" key="1">
    <source>
        <dbReference type="ARBA" id="ARBA00004167"/>
    </source>
</evidence>
<dbReference type="PANTHER" id="PTHR33355">
    <property type="entry name" value="WALL-ASSOCIATED RECEPTOR KINASE CARBOXY-TERMINAL PROTEIN-RELATED"/>
    <property type="match status" value="1"/>
</dbReference>
<accession>A0AAN9EKU8</accession>
<gene>
    <name evidence="5" type="ORF">RIF29_24557</name>
</gene>
<keyword evidence="6" id="KW-1185">Reference proteome</keyword>
<dbReference type="PANTHER" id="PTHR33355:SF14">
    <property type="entry name" value="WALL-ASSOCIATED RECEPTOR KINASE GALACTURONAN-BINDING DOMAIN-CONTAINING PROTEIN"/>
    <property type="match status" value="1"/>
</dbReference>
<feature type="chain" id="PRO_5042945215" description="Wall-associated receptor kinase galacturonan-binding domain-containing protein" evidence="3">
    <location>
        <begin position="19"/>
        <end position="207"/>
    </location>
</feature>
<evidence type="ECO:0000256" key="3">
    <source>
        <dbReference type="SAM" id="SignalP"/>
    </source>
</evidence>
<organism evidence="5 6">
    <name type="scientific">Crotalaria pallida</name>
    <name type="common">Smooth rattlebox</name>
    <name type="synonym">Crotalaria striata</name>
    <dbReference type="NCBI Taxonomy" id="3830"/>
    <lineage>
        <taxon>Eukaryota</taxon>
        <taxon>Viridiplantae</taxon>
        <taxon>Streptophyta</taxon>
        <taxon>Embryophyta</taxon>
        <taxon>Tracheophyta</taxon>
        <taxon>Spermatophyta</taxon>
        <taxon>Magnoliopsida</taxon>
        <taxon>eudicotyledons</taxon>
        <taxon>Gunneridae</taxon>
        <taxon>Pentapetalae</taxon>
        <taxon>rosids</taxon>
        <taxon>fabids</taxon>
        <taxon>Fabales</taxon>
        <taxon>Fabaceae</taxon>
        <taxon>Papilionoideae</taxon>
        <taxon>50 kb inversion clade</taxon>
        <taxon>genistoids sensu lato</taxon>
        <taxon>core genistoids</taxon>
        <taxon>Crotalarieae</taxon>
        <taxon>Crotalaria</taxon>
    </lineage>
</organism>
<feature type="signal peptide" evidence="3">
    <location>
        <begin position="1"/>
        <end position="18"/>
    </location>
</feature>
<proteinExistence type="predicted"/>
<sequence>MVALLLFLLTSLGPLLYASSLSTCPNCGDSAVPYPLSTNQDCGNSRYKIYCNNGMLEFLSATGTYYKILKIDQSSNKLVISPPLILKDTCYSSDLTEGGFLLHEDLPFNISTHNTVMLLNCSDNILLSPLNCSTNSICRQFEEKVEEGSGCMSTLCCHYLKDSAMSSHRIRVRVGGCTAYTSLVDFKPDDSLDSWNYGIELQWLPPN</sequence>
<feature type="domain" description="Wall-associated receptor kinase galacturonan-binding" evidence="4">
    <location>
        <begin position="24"/>
        <end position="80"/>
    </location>
</feature>
<evidence type="ECO:0000313" key="5">
    <source>
        <dbReference type="EMBL" id="KAK7258964.1"/>
    </source>
</evidence>
<dbReference type="AlphaFoldDB" id="A0AAN9EKU8"/>
<reference evidence="5 6" key="1">
    <citation type="submission" date="2024-01" db="EMBL/GenBank/DDBJ databases">
        <title>The genomes of 5 underutilized Papilionoideae crops provide insights into root nodulation and disease resistanc.</title>
        <authorList>
            <person name="Yuan L."/>
        </authorList>
    </citation>
    <scope>NUCLEOTIDE SEQUENCE [LARGE SCALE GENOMIC DNA]</scope>
    <source>
        <strain evidence="5">ZHUSHIDOU_FW_LH</strain>
        <tissue evidence="5">Leaf</tissue>
    </source>
</reference>
<comment type="caution">
    <text evidence="5">The sequence shown here is derived from an EMBL/GenBank/DDBJ whole genome shotgun (WGS) entry which is preliminary data.</text>
</comment>